<accession>A0A1Y2GD01</accession>
<dbReference type="EMBL" id="MCFF01000042">
    <property type="protein sequence ID" value="ORZ07314.1"/>
    <property type="molecule type" value="Genomic_DNA"/>
</dbReference>
<comment type="caution">
    <text evidence="1">The sequence shown here is derived from an EMBL/GenBank/DDBJ whole genome shotgun (WGS) entry which is preliminary data.</text>
</comment>
<dbReference type="AlphaFoldDB" id="A0A1Y2GD01"/>
<evidence type="ECO:0000313" key="1">
    <source>
        <dbReference type="EMBL" id="ORZ07314.1"/>
    </source>
</evidence>
<dbReference type="GeneID" id="33567202"/>
<dbReference type="Proteomes" id="UP000193648">
    <property type="component" value="Unassembled WGS sequence"/>
</dbReference>
<gene>
    <name evidence="1" type="ORF">BCR41DRAFT_360418</name>
</gene>
<evidence type="ECO:0000313" key="2">
    <source>
        <dbReference type="Proteomes" id="UP000193648"/>
    </source>
</evidence>
<sequence length="74" mass="8759">MRLCLLLTVRHLVWLLLLLKLLLLFRCCNAIDLLLQFINLNPSHSPILNWFKHDPATLLASRMLNACPWEYFIQ</sequence>
<proteinExistence type="predicted"/>
<dbReference type="InParanoid" id="A0A1Y2GD01"/>
<dbReference type="RefSeq" id="XP_021877977.1">
    <property type="nucleotide sequence ID" value="XM_022025358.1"/>
</dbReference>
<protein>
    <submittedName>
        <fullName evidence="1">Uncharacterized protein</fullName>
    </submittedName>
</protein>
<name>A0A1Y2GD01_9FUNG</name>
<organism evidence="1 2">
    <name type="scientific">Lobosporangium transversale</name>
    <dbReference type="NCBI Taxonomy" id="64571"/>
    <lineage>
        <taxon>Eukaryota</taxon>
        <taxon>Fungi</taxon>
        <taxon>Fungi incertae sedis</taxon>
        <taxon>Mucoromycota</taxon>
        <taxon>Mortierellomycotina</taxon>
        <taxon>Mortierellomycetes</taxon>
        <taxon>Mortierellales</taxon>
        <taxon>Mortierellaceae</taxon>
        <taxon>Lobosporangium</taxon>
    </lineage>
</organism>
<reference evidence="1 2" key="1">
    <citation type="submission" date="2016-07" db="EMBL/GenBank/DDBJ databases">
        <title>Pervasive Adenine N6-methylation of Active Genes in Fungi.</title>
        <authorList>
            <consortium name="DOE Joint Genome Institute"/>
            <person name="Mondo S.J."/>
            <person name="Dannebaum R.O."/>
            <person name="Kuo R.C."/>
            <person name="Labutti K."/>
            <person name="Haridas S."/>
            <person name="Kuo A."/>
            <person name="Salamov A."/>
            <person name="Ahrendt S.R."/>
            <person name="Lipzen A."/>
            <person name="Sullivan W."/>
            <person name="Andreopoulos W.B."/>
            <person name="Clum A."/>
            <person name="Lindquist E."/>
            <person name="Daum C."/>
            <person name="Ramamoorthy G.K."/>
            <person name="Gryganskyi A."/>
            <person name="Culley D."/>
            <person name="Magnuson J.K."/>
            <person name="James T.Y."/>
            <person name="O'Malley M.A."/>
            <person name="Stajich J.E."/>
            <person name="Spatafora J.W."/>
            <person name="Visel A."/>
            <person name="Grigoriev I.V."/>
        </authorList>
    </citation>
    <scope>NUCLEOTIDE SEQUENCE [LARGE SCALE GENOMIC DNA]</scope>
    <source>
        <strain evidence="1 2">NRRL 3116</strain>
    </source>
</reference>
<keyword evidence="2" id="KW-1185">Reference proteome</keyword>